<proteinExistence type="predicted"/>
<organism evidence="1 2">
    <name type="scientific">Halorubrum distributum</name>
    <dbReference type="NCBI Taxonomy" id="29283"/>
    <lineage>
        <taxon>Archaea</taxon>
        <taxon>Methanobacteriati</taxon>
        <taxon>Methanobacteriota</taxon>
        <taxon>Stenosarchaea group</taxon>
        <taxon>Halobacteria</taxon>
        <taxon>Halobacteriales</taxon>
        <taxon>Haloferacaceae</taxon>
        <taxon>Halorubrum</taxon>
        <taxon>Halorubrum distributum group</taxon>
    </lineage>
</organism>
<dbReference type="AlphaFoldDB" id="A0A6B1IGK0"/>
<evidence type="ECO:0000313" key="2">
    <source>
        <dbReference type="Proteomes" id="UP000460194"/>
    </source>
</evidence>
<sequence length="201" mass="23139">MTANSSGNPDIVNPEMKLEDVREGIDANTCEGRGRETASGRGYNAERLANAIFSELGLINRWSVQPHVDAYIRGEVPYYVEVKSCVNRYQSSNKELGRYGQFRIWWPHHNRLQAENSVYDSRTAIYFFVVYAVIDGIEKEVGKLIVPVEKIDDVLDRWSLEDHVTMGEQRCRQISWHLLLKRLGVSIDEFKSEDIIDLTDE</sequence>
<name>A0A6B1IGK0_9EURY</name>
<comment type="caution">
    <text evidence="1">The sequence shown here is derived from an EMBL/GenBank/DDBJ whole genome shotgun (WGS) entry which is preliminary data.</text>
</comment>
<gene>
    <name evidence="1" type="ORF">GLW36_12790</name>
</gene>
<dbReference type="RefSeq" id="WP_080507143.1">
    <property type="nucleotide sequence ID" value="NZ_WMEO01000023.1"/>
</dbReference>
<accession>A0A6B1IGK0</accession>
<dbReference type="EMBL" id="WMEO01000023">
    <property type="protein sequence ID" value="MYL17516.1"/>
    <property type="molecule type" value="Genomic_DNA"/>
</dbReference>
<protein>
    <submittedName>
        <fullName evidence="1">Uncharacterized protein</fullName>
    </submittedName>
</protein>
<dbReference type="InterPro" id="IPR058715">
    <property type="entry name" value="PDDEXK_nuclease-rel"/>
</dbReference>
<dbReference type="GeneID" id="72713828"/>
<dbReference type="Pfam" id="PF25941">
    <property type="entry name" value="PDDEXK_16"/>
    <property type="match status" value="1"/>
</dbReference>
<evidence type="ECO:0000313" key="1">
    <source>
        <dbReference type="EMBL" id="MYL17516.1"/>
    </source>
</evidence>
<reference evidence="1 2" key="1">
    <citation type="submission" date="2019-11" db="EMBL/GenBank/DDBJ databases">
        <title>Genome sequences of 17 halophilic strains isolated from different environments.</title>
        <authorList>
            <person name="Furrow R.E."/>
        </authorList>
    </citation>
    <scope>NUCLEOTIDE SEQUENCE [LARGE SCALE GENOMIC DNA]</scope>
    <source>
        <strain evidence="1 2">22517_05_Cabo</strain>
    </source>
</reference>
<dbReference type="Proteomes" id="UP000460194">
    <property type="component" value="Unassembled WGS sequence"/>
</dbReference>